<dbReference type="RefSeq" id="WP_144886075.1">
    <property type="nucleotide sequence ID" value="NZ_VLLE01000003.1"/>
</dbReference>
<dbReference type="OrthoDB" id="639440at2"/>
<dbReference type="Proteomes" id="UP000316167">
    <property type="component" value="Unassembled WGS sequence"/>
</dbReference>
<proteinExistence type="predicted"/>
<keyword evidence="1" id="KW-0732">Signal</keyword>
<evidence type="ECO:0000313" key="3">
    <source>
        <dbReference type="Proteomes" id="UP000316167"/>
    </source>
</evidence>
<evidence type="ECO:0008006" key="4">
    <source>
        <dbReference type="Google" id="ProtNLM"/>
    </source>
</evidence>
<organism evidence="2 3">
    <name type="scientific">Lacibacter cauensis</name>
    <dbReference type="NCBI Taxonomy" id="510947"/>
    <lineage>
        <taxon>Bacteria</taxon>
        <taxon>Pseudomonadati</taxon>
        <taxon>Bacteroidota</taxon>
        <taxon>Chitinophagia</taxon>
        <taxon>Chitinophagales</taxon>
        <taxon>Chitinophagaceae</taxon>
        <taxon>Lacibacter</taxon>
    </lineage>
</organism>
<comment type="caution">
    <text evidence="2">The sequence shown here is derived from an EMBL/GenBank/DDBJ whole genome shotgun (WGS) entry which is preliminary data.</text>
</comment>
<gene>
    <name evidence="2" type="ORF">IQ13_1902</name>
</gene>
<protein>
    <recommendedName>
        <fullName evidence="4">Outer membrane protein with beta-barrel domain</fullName>
    </recommendedName>
</protein>
<sequence length="279" mass="30693">MKKHIQLLFVFLLSIIFATQAQDSTDTRKPVFAANISHQSYVHFLGRSDSLSSNATLPIISYQLKNGLYAQGAAIFIANSATPFQYTGSSVEMGYRFPQSDKFSGNIFVSRFLYKDESVLVQSALKYQTGINTSFQNKIINVNLGADLKFSNKTDVGATVGIDHLFIIKLAEGKPRAFAINPTLTAYGGTQRFTETYQQKQSPTVGGIPVGPPQTTTQTKNVNTFSILAYEYTMPLVLVVGKFNAVLSPSYVMPQNILAANGEYGRNRFYVTASVGVRF</sequence>
<feature type="chain" id="PRO_5022241621" description="Outer membrane protein with beta-barrel domain" evidence="1">
    <location>
        <begin position="22"/>
        <end position="279"/>
    </location>
</feature>
<keyword evidence="3" id="KW-1185">Reference proteome</keyword>
<feature type="signal peptide" evidence="1">
    <location>
        <begin position="1"/>
        <end position="21"/>
    </location>
</feature>
<name>A0A562SRA0_9BACT</name>
<evidence type="ECO:0000313" key="2">
    <source>
        <dbReference type="EMBL" id="TWI83787.1"/>
    </source>
</evidence>
<accession>A0A562SRA0</accession>
<evidence type="ECO:0000256" key="1">
    <source>
        <dbReference type="SAM" id="SignalP"/>
    </source>
</evidence>
<reference evidence="2 3" key="1">
    <citation type="journal article" date="2015" name="Stand. Genomic Sci.">
        <title>Genomic Encyclopedia of Bacterial and Archaeal Type Strains, Phase III: the genomes of soil and plant-associated and newly described type strains.</title>
        <authorList>
            <person name="Whitman W.B."/>
            <person name="Woyke T."/>
            <person name="Klenk H.P."/>
            <person name="Zhou Y."/>
            <person name="Lilburn T.G."/>
            <person name="Beck B.J."/>
            <person name="De Vos P."/>
            <person name="Vandamme P."/>
            <person name="Eisen J.A."/>
            <person name="Garrity G."/>
            <person name="Hugenholtz P."/>
            <person name="Kyrpides N.C."/>
        </authorList>
    </citation>
    <scope>NUCLEOTIDE SEQUENCE [LARGE SCALE GENOMIC DNA]</scope>
    <source>
        <strain evidence="2 3">CGMCC 1.7271</strain>
    </source>
</reference>
<dbReference type="EMBL" id="VLLE01000003">
    <property type="protein sequence ID" value="TWI83787.1"/>
    <property type="molecule type" value="Genomic_DNA"/>
</dbReference>
<dbReference type="AlphaFoldDB" id="A0A562SRA0"/>